<keyword evidence="1" id="KW-0378">Hydrolase</keyword>
<protein>
    <recommendedName>
        <fullName evidence="1">Serine/threonine-protein phosphatase</fullName>
        <ecNumber evidence="1">3.1.3.16</ecNumber>
    </recommendedName>
</protein>
<dbReference type="InterPro" id="IPR050341">
    <property type="entry name" value="PP1_catalytic_subunit"/>
</dbReference>
<organism evidence="3 4">
    <name type="scientific">Trichomonas vaginalis (strain ATCC PRA-98 / G3)</name>
    <dbReference type="NCBI Taxonomy" id="412133"/>
    <lineage>
        <taxon>Eukaryota</taxon>
        <taxon>Metamonada</taxon>
        <taxon>Parabasalia</taxon>
        <taxon>Trichomonadida</taxon>
        <taxon>Trichomonadidae</taxon>
        <taxon>Trichomonas</taxon>
    </lineage>
</organism>
<evidence type="ECO:0000256" key="1">
    <source>
        <dbReference type="RuleBase" id="RU004273"/>
    </source>
</evidence>
<dbReference type="Gene3D" id="3.60.21.10">
    <property type="match status" value="1"/>
</dbReference>
<dbReference type="InParanoid" id="A2FA21"/>
<dbReference type="SMART" id="SM00156">
    <property type="entry name" value="PP2Ac"/>
    <property type="match status" value="1"/>
</dbReference>
<dbReference type="Pfam" id="PF00149">
    <property type="entry name" value="Metallophos"/>
    <property type="match status" value="1"/>
</dbReference>
<name>A2FA21_TRIV3</name>
<dbReference type="InterPro" id="IPR029052">
    <property type="entry name" value="Metallo-depent_PP-like"/>
</dbReference>
<dbReference type="KEGG" id="tva:4756024"/>
<dbReference type="PANTHER" id="PTHR11668">
    <property type="entry name" value="SERINE/THREONINE PROTEIN PHOSPHATASE"/>
    <property type="match status" value="1"/>
</dbReference>
<dbReference type="AlphaFoldDB" id="A2FA21"/>
<dbReference type="eggNOG" id="KOG0374">
    <property type="taxonomic scope" value="Eukaryota"/>
</dbReference>
<dbReference type="PROSITE" id="PS00125">
    <property type="entry name" value="SER_THR_PHOSPHATASE"/>
    <property type="match status" value="1"/>
</dbReference>
<dbReference type="OrthoDB" id="10459682at2759"/>
<comment type="similarity">
    <text evidence="1">Belongs to the PPP phosphatase family.</text>
</comment>
<gene>
    <name evidence="3" type="ORF">TVAG_010040</name>
</gene>
<dbReference type="PANTHER" id="PTHR11668:SF494">
    <property type="entry name" value="PROTEIN PHOSPHATASE, PUTATIVE-RELATED"/>
    <property type="match status" value="1"/>
</dbReference>
<dbReference type="SUPFAM" id="SSF56300">
    <property type="entry name" value="Metallo-dependent phosphatases"/>
    <property type="match status" value="1"/>
</dbReference>
<dbReference type="EMBL" id="DS113683">
    <property type="protein sequence ID" value="EAX98229.1"/>
    <property type="molecule type" value="Genomic_DNA"/>
</dbReference>
<evidence type="ECO:0000259" key="2">
    <source>
        <dbReference type="PROSITE" id="PS00125"/>
    </source>
</evidence>
<sequence length="327" mass="36755">MRAARRSSFSNVPQQVLENFQKLFAVDPEKLASGEVTAQFPTFNSFTIINLLIMVKNLFNAEDVIIKAKSPMVVVGDLHGHIIDLLRIIKLNGFPLNKRYLFLGDIVDRGQFSFETLILVFAMKINWPQNVIIIRGNHEFDFTCKNSGFLAELKALYKDYESLYESFLDVFASMPFGCIIDNKYLAVHGGIGPNFTKIEQLAAIKRPITDFGLNTLDEVLWSDPNIQVRDYERSPRGTGVLYGIDAVNKFLQDNKITTIIRGHENTYKGIEILFNGKVITVFSASNYCGIGNNNAGVLLISGAKVQPVIYGPLPYVYRNQVQYLPAP</sequence>
<keyword evidence="4" id="KW-1185">Reference proteome</keyword>
<dbReference type="InterPro" id="IPR004843">
    <property type="entry name" value="Calcineurin-like_PHP"/>
</dbReference>
<reference evidence="3" key="2">
    <citation type="journal article" date="2007" name="Science">
        <title>Draft genome sequence of the sexually transmitted pathogen Trichomonas vaginalis.</title>
        <authorList>
            <person name="Carlton J.M."/>
            <person name="Hirt R.P."/>
            <person name="Silva J.C."/>
            <person name="Delcher A.L."/>
            <person name="Schatz M."/>
            <person name="Zhao Q."/>
            <person name="Wortman J.R."/>
            <person name="Bidwell S.L."/>
            <person name="Alsmark U.C.M."/>
            <person name="Besteiro S."/>
            <person name="Sicheritz-Ponten T."/>
            <person name="Noel C.J."/>
            <person name="Dacks J.B."/>
            <person name="Foster P.G."/>
            <person name="Simillion C."/>
            <person name="Van de Peer Y."/>
            <person name="Miranda-Saavedra D."/>
            <person name="Barton G.J."/>
            <person name="Westrop G.D."/>
            <person name="Mueller S."/>
            <person name="Dessi D."/>
            <person name="Fiori P.L."/>
            <person name="Ren Q."/>
            <person name="Paulsen I."/>
            <person name="Zhang H."/>
            <person name="Bastida-Corcuera F.D."/>
            <person name="Simoes-Barbosa A."/>
            <person name="Brown M.T."/>
            <person name="Hayes R.D."/>
            <person name="Mukherjee M."/>
            <person name="Okumura C.Y."/>
            <person name="Schneider R."/>
            <person name="Smith A.J."/>
            <person name="Vanacova S."/>
            <person name="Villalvazo M."/>
            <person name="Haas B.J."/>
            <person name="Pertea M."/>
            <person name="Feldblyum T.V."/>
            <person name="Utterback T.R."/>
            <person name="Shu C.L."/>
            <person name="Osoegawa K."/>
            <person name="de Jong P.J."/>
            <person name="Hrdy I."/>
            <person name="Horvathova L."/>
            <person name="Zubacova Z."/>
            <person name="Dolezal P."/>
            <person name="Malik S.B."/>
            <person name="Logsdon J.M. Jr."/>
            <person name="Henze K."/>
            <person name="Gupta A."/>
            <person name="Wang C.C."/>
            <person name="Dunne R.L."/>
            <person name="Upcroft J.A."/>
            <person name="Upcroft P."/>
            <person name="White O."/>
            <person name="Salzberg S.L."/>
            <person name="Tang P."/>
            <person name="Chiu C.-H."/>
            <person name="Lee Y.-S."/>
            <person name="Embley T.M."/>
            <person name="Coombs G.H."/>
            <person name="Mottram J.C."/>
            <person name="Tachezy J."/>
            <person name="Fraser-Liggett C.M."/>
            <person name="Johnson P.J."/>
        </authorList>
    </citation>
    <scope>NUCLEOTIDE SEQUENCE [LARGE SCALE GENOMIC DNA]</scope>
    <source>
        <strain evidence="3">G3</strain>
    </source>
</reference>
<feature type="domain" description="Serine/threonine specific protein phosphatases" evidence="2">
    <location>
        <begin position="134"/>
        <end position="139"/>
    </location>
</feature>
<dbReference type="EC" id="3.1.3.16" evidence="1"/>
<reference evidence="3" key="1">
    <citation type="submission" date="2006-10" db="EMBL/GenBank/DDBJ databases">
        <authorList>
            <person name="Amadeo P."/>
            <person name="Zhao Q."/>
            <person name="Wortman J."/>
            <person name="Fraser-Liggett C."/>
            <person name="Carlton J."/>
        </authorList>
    </citation>
    <scope>NUCLEOTIDE SEQUENCE</scope>
    <source>
        <strain evidence="3">G3</strain>
    </source>
</reference>
<dbReference type="GO" id="GO:0005634">
    <property type="term" value="C:nucleus"/>
    <property type="evidence" value="ECO:0000318"/>
    <property type="project" value="GO_Central"/>
</dbReference>
<proteinExistence type="inferred from homology"/>
<comment type="catalytic activity">
    <reaction evidence="1">
        <text>O-phospho-L-threonyl-[protein] + H2O = L-threonyl-[protein] + phosphate</text>
        <dbReference type="Rhea" id="RHEA:47004"/>
        <dbReference type="Rhea" id="RHEA-COMP:11060"/>
        <dbReference type="Rhea" id="RHEA-COMP:11605"/>
        <dbReference type="ChEBI" id="CHEBI:15377"/>
        <dbReference type="ChEBI" id="CHEBI:30013"/>
        <dbReference type="ChEBI" id="CHEBI:43474"/>
        <dbReference type="ChEBI" id="CHEBI:61977"/>
        <dbReference type="EC" id="3.1.3.16"/>
    </reaction>
</comment>
<dbReference type="PRINTS" id="PR00114">
    <property type="entry name" value="STPHPHTASE"/>
</dbReference>
<dbReference type="InterPro" id="IPR006186">
    <property type="entry name" value="Ser/Thr-sp_prot-phosphatase"/>
</dbReference>
<dbReference type="FunFam" id="3.60.21.10:FF:000224">
    <property type="entry name" value="Serine/threonine-protein phosphatase"/>
    <property type="match status" value="1"/>
</dbReference>
<dbReference type="CDD" id="cd00144">
    <property type="entry name" value="MPP_PPP_family"/>
    <property type="match status" value="1"/>
</dbReference>
<evidence type="ECO:0000313" key="3">
    <source>
        <dbReference type="EMBL" id="EAX98229.1"/>
    </source>
</evidence>
<dbReference type="Proteomes" id="UP000001542">
    <property type="component" value="Unassembled WGS sequence"/>
</dbReference>
<dbReference type="VEuPathDB" id="TrichDB:TVAGG3_0082640"/>
<dbReference type="VEuPathDB" id="TrichDB:TVAG_010040"/>
<dbReference type="GO" id="GO:0004722">
    <property type="term" value="F:protein serine/threonine phosphatase activity"/>
    <property type="evidence" value="ECO:0000318"/>
    <property type="project" value="GO_Central"/>
</dbReference>
<dbReference type="GO" id="GO:0005737">
    <property type="term" value="C:cytoplasm"/>
    <property type="evidence" value="ECO:0000318"/>
    <property type="project" value="GO_Central"/>
</dbReference>
<dbReference type="STRING" id="5722.A2FA21"/>
<accession>A2FA21</accession>
<dbReference type="SMR" id="A2FA21"/>
<dbReference type="RefSeq" id="XP_001311159.1">
    <property type="nucleotide sequence ID" value="XM_001311158.1"/>
</dbReference>
<evidence type="ECO:0000313" key="4">
    <source>
        <dbReference type="Proteomes" id="UP000001542"/>
    </source>
</evidence>